<keyword evidence="2" id="KW-0812">Transmembrane</keyword>
<dbReference type="Proteomes" id="UP000243426">
    <property type="component" value="Chromosome I"/>
</dbReference>
<dbReference type="RefSeq" id="WP_090273219.1">
    <property type="nucleotide sequence ID" value="NZ_LT629748.1"/>
</dbReference>
<feature type="transmembrane region" description="Helical" evidence="2">
    <location>
        <begin position="37"/>
        <end position="57"/>
    </location>
</feature>
<protein>
    <submittedName>
        <fullName evidence="3">Uncharacterized protein</fullName>
    </submittedName>
</protein>
<gene>
    <name evidence="3" type="ORF">SAMN05216198_2063</name>
</gene>
<sequence>MEGFASLLALVALVAAWWLAAKKLKGKNWFLRHLTGSTVGVVALIAVMLFFVATGLVDPEDSTSPIAADAREEDLAPEIVLPVKTDALPEPSNQAAETELASPAEPEPEPEPEPVEDTFAPESQAILDEFTPRMAALVGAGMSMESARNNDLGQCGDMMRQNQAELSALREELSAAYKALPAGQGAWHPSFEPLHNASANLPRCVTCLPTALPDCKEAAHALAIKE</sequence>
<feature type="compositionally biased region" description="Low complexity" evidence="1">
    <location>
        <begin position="95"/>
        <end position="104"/>
    </location>
</feature>
<proteinExistence type="predicted"/>
<reference evidence="4" key="1">
    <citation type="submission" date="2016-10" db="EMBL/GenBank/DDBJ databases">
        <authorList>
            <person name="Varghese N."/>
            <person name="Submissions S."/>
        </authorList>
    </citation>
    <scope>NUCLEOTIDE SEQUENCE [LARGE SCALE GENOMIC DNA]</scope>
    <source>
        <strain evidence="4">2SM5</strain>
    </source>
</reference>
<dbReference type="STRING" id="797277.SAMN05216198_2063"/>
<evidence type="ECO:0000256" key="2">
    <source>
        <dbReference type="SAM" id="Phobius"/>
    </source>
</evidence>
<keyword evidence="4" id="KW-1185">Reference proteome</keyword>
<accession>A0A1H1SLI2</accession>
<keyword evidence="2" id="KW-1133">Transmembrane helix</keyword>
<name>A0A1H1SLI2_9GAMM</name>
<organism evidence="3 4">
    <name type="scientific">Halopseudomonas litoralis</name>
    <dbReference type="NCBI Taxonomy" id="797277"/>
    <lineage>
        <taxon>Bacteria</taxon>
        <taxon>Pseudomonadati</taxon>
        <taxon>Pseudomonadota</taxon>
        <taxon>Gammaproteobacteria</taxon>
        <taxon>Pseudomonadales</taxon>
        <taxon>Pseudomonadaceae</taxon>
        <taxon>Halopseudomonas</taxon>
    </lineage>
</organism>
<evidence type="ECO:0000313" key="3">
    <source>
        <dbReference type="EMBL" id="SDS48781.1"/>
    </source>
</evidence>
<dbReference type="AlphaFoldDB" id="A0A1H1SLI2"/>
<evidence type="ECO:0000256" key="1">
    <source>
        <dbReference type="SAM" id="MobiDB-lite"/>
    </source>
</evidence>
<dbReference type="EMBL" id="LT629748">
    <property type="protein sequence ID" value="SDS48781.1"/>
    <property type="molecule type" value="Genomic_DNA"/>
</dbReference>
<keyword evidence="2" id="KW-0472">Membrane</keyword>
<evidence type="ECO:0000313" key="4">
    <source>
        <dbReference type="Proteomes" id="UP000243426"/>
    </source>
</evidence>
<feature type="region of interest" description="Disordered" evidence="1">
    <location>
        <begin position="86"/>
        <end position="117"/>
    </location>
</feature>
<feature type="compositionally biased region" description="Acidic residues" evidence="1">
    <location>
        <begin position="106"/>
        <end position="116"/>
    </location>
</feature>